<gene>
    <name evidence="3" type="ORF">ISP13_11655</name>
</gene>
<evidence type="ECO:0000313" key="3">
    <source>
        <dbReference type="EMBL" id="MFK2874190.1"/>
    </source>
</evidence>
<feature type="compositionally biased region" description="Low complexity" evidence="1">
    <location>
        <begin position="47"/>
        <end position="68"/>
    </location>
</feature>
<dbReference type="EMBL" id="JADIKG010000012">
    <property type="protein sequence ID" value="MFK2874190.1"/>
    <property type="molecule type" value="Genomic_DNA"/>
</dbReference>
<name>A0ABW8IY51_9GAMM</name>
<dbReference type="Pfam" id="PF11006">
    <property type="entry name" value="DUF2845"/>
    <property type="match status" value="1"/>
</dbReference>
<feature type="chain" id="PRO_5046402491" evidence="2">
    <location>
        <begin position="20"/>
        <end position="114"/>
    </location>
</feature>
<feature type="signal peptide" evidence="2">
    <location>
        <begin position="1"/>
        <end position="19"/>
    </location>
</feature>
<evidence type="ECO:0000313" key="4">
    <source>
        <dbReference type="Proteomes" id="UP001620405"/>
    </source>
</evidence>
<sequence>MRRFLILLVLLTCTFSAQALESLRVGSQLLVVGDSAARVKALLGNPSGRAKSATSGKSSSSHKTSSKASSHRKGKQASSAKTDKGEKWQYLRDGHITTVTIVDGKVAHIEDVRR</sequence>
<dbReference type="RefSeq" id="WP_284401402.1">
    <property type="nucleotide sequence ID" value="NZ_BSNQ01000009.1"/>
</dbReference>
<organism evidence="3 4">
    <name type="scientific">Dyella lipolytica</name>
    <dbReference type="NCBI Taxonomy" id="1867835"/>
    <lineage>
        <taxon>Bacteria</taxon>
        <taxon>Pseudomonadati</taxon>
        <taxon>Pseudomonadota</taxon>
        <taxon>Gammaproteobacteria</taxon>
        <taxon>Lysobacterales</taxon>
        <taxon>Rhodanobacteraceae</taxon>
        <taxon>Dyella</taxon>
    </lineage>
</organism>
<reference evidence="3 4" key="1">
    <citation type="submission" date="2020-10" db="EMBL/GenBank/DDBJ databases">
        <title>Phylogeny of dyella-like bacteria.</title>
        <authorList>
            <person name="Fu J."/>
        </authorList>
    </citation>
    <scope>NUCLEOTIDE SEQUENCE [LARGE SCALE GENOMIC DNA]</scope>
    <source>
        <strain evidence="3 4">DHOB07</strain>
    </source>
</reference>
<keyword evidence="4" id="KW-1185">Reference proteome</keyword>
<feature type="region of interest" description="Disordered" evidence="1">
    <location>
        <begin position="43"/>
        <end position="86"/>
    </location>
</feature>
<dbReference type="Proteomes" id="UP001620405">
    <property type="component" value="Unassembled WGS sequence"/>
</dbReference>
<evidence type="ECO:0000256" key="1">
    <source>
        <dbReference type="SAM" id="MobiDB-lite"/>
    </source>
</evidence>
<proteinExistence type="predicted"/>
<comment type="caution">
    <text evidence="3">The sequence shown here is derived from an EMBL/GenBank/DDBJ whole genome shotgun (WGS) entry which is preliminary data.</text>
</comment>
<evidence type="ECO:0000256" key="2">
    <source>
        <dbReference type="SAM" id="SignalP"/>
    </source>
</evidence>
<accession>A0ABW8IY51</accession>
<protein>
    <submittedName>
        <fullName evidence="3">DUF2845 domain-containing protein</fullName>
    </submittedName>
</protein>
<dbReference type="InterPro" id="IPR021268">
    <property type="entry name" value="DUF2845"/>
</dbReference>
<keyword evidence="2" id="KW-0732">Signal</keyword>